<sequence>QPRNQKDSDGELSDDDPIEDPDFQPNFADDSDESCFDVSLDEDAPSTSRSNKLLRKMSKKGKPILKTVPLDEAEDTLDPSSFLVPKKDTRRIWKHEDIEEFQVPDASFETPDALQSPFQYFKMLFTDEMIDHIAYHTNLYSAQELGDTIKTSPKEIEDFLAILLFMGVFNFPSLEDYWHHESRFSVIADIMPKKRFQLFRRFIHFSDNQQCNESQDRFKKIRPLFDMLREQCLQIPSTNKHSVDEVMVAYKGTRAGNLRQYIANKPDEWGFKVFCRGPSTFFNVTLSEEEQMLPLGAKVVTTLCQTITQPRLSVVFCDNYFTSFKLVQHLNTSLGVKCIGTVRPNRTGGATLMTDKELMKRGRGAFDYRSAEGVIAVKWFDNKCVNLLSNASGIMPLSTVKRWSKESKVKVMIPCPSLIPAYNEHMGGIDLSDMLVHLYKTPAKSTRWYLPLFGYMLDLSIANSWLVYKRESGQLNQKPITLKRFRLAVAHSLKQVNNSPPPPKKRYTPRPSQPQPDVRYDCFGHWPLHFDKRGRCNYCPKGVSRWKCQKCNVFLCLNASQECFAVYHQKI</sequence>
<dbReference type="CDD" id="cd19757">
    <property type="entry name" value="Bbox1"/>
    <property type="match status" value="1"/>
</dbReference>
<keyword evidence="4" id="KW-1185">Reference proteome</keyword>
<dbReference type="PANTHER" id="PTHR47272:SF1">
    <property type="entry name" value="PIGGYBAC TRANSPOSABLE ELEMENT-DERIVED PROTEIN 3-LIKE"/>
    <property type="match status" value="1"/>
</dbReference>
<dbReference type="Proteomes" id="UP000265100">
    <property type="component" value="Chromosome 11"/>
</dbReference>
<evidence type="ECO:0000256" key="1">
    <source>
        <dbReference type="SAM" id="MobiDB-lite"/>
    </source>
</evidence>
<feature type="compositionally biased region" description="Acidic residues" evidence="1">
    <location>
        <begin position="10"/>
        <end position="22"/>
    </location>
</feature>
<dbReference type="PANTHER" id="PTHR47272">
    <property type="entry name" value="DDE_TNP_1_7 DOMAIN-CONTAINING PROTEIN"/>
    <property type="match status" value="1"/>
</dbReference>
<accession>A0A3P8Q2F4</accession>
<evidence type="ECO:0000259" key="2">
    <source>
        <dbReference type="Pfam" id="PF13843"/>
    </source>
</evidence>
<dbReference type="InterPro" id="IPR029526">
    <property type="entry name" value="PGBD"/>
</dbReference>
<dbReference type="AlphaFoldDB" id="A0A3P8Q2F4"/>
<protein>
    <recommendedName>
        <fullName evidence="2">PiggyBac transposable element-derived protein domain-containing protein</fullName>
    </recommendedName>
</protein>
<feature type="domain" description="PiggyBac transposable element-derived protein" evidence="2">
    <location>
        <begin position="116"/>
        <end position="465"/>
    </location>
</feature>
<reference evidence="3" key="4">
    <citation type="submission" date="2025-09" db="UniProtKB">
        <authorList>
            <consortium name="Ensembl"/>
        </authorList>
    </citation>
    <scope>IDENTIFICATION</scope>
</reference>
<feature type="region of interest" description="Disordered" evidence="1">
    <location>
        <begin position="495"/>
        <end position="516"/>
    </location>
</feature>
<evidence type="ECO:0000313" key="3">
    <source>
        <dbReference type="Ensembl" id="ENSACLP00000023184.2"/>
    </source>
</evidence>
<reference evidence="3 4" key="1">
    <citation type="submission" date="2018-05" db="EMBL/GenBank/DDBJ databases">
        <authorList>
            <person name="Datahose"/>
        </authorList>
    </citation>
    <scope>NUCLEOTIDE SEQUENCE</scope>
</reference>
<dbReference type="GeneTree" id="ENSGT00940000165893"/>
<reference evidence="3" key="3">
    <citation type="submission" date="2025-08" db="UniProtKB">
        <authorList>
            <consortium name="Ensembl"/>
        </authorList>
    </citation>
    <scope>IDENTIFICATION</scope>
</reference>
<dbReference type="Bgee" id="ENSACLG00000015699">
    <property type="expression patterns" value="Expressed in zone of skin and 1 other cell type or tissue"/>
</dbReference>
<feature type="compositionally biased region" description="Acidic residues" evidence="1">
    <location>
        <begin position="29"/>
        <end position="44"/>
    </location>
</feature>
<organism evidence="3 4">
    <name type="scientific">Astatotilapia calliptera</name>
    <name type="common">Eastern happy</name>
    <name type="synonym">Chromis callipterus</name>
    <dbReference type="NCBI Taxonomy" id="8154"/>
    <lineage>
        <taxon>Eukaryota</taxon>
        <taxon>Metazoa</taxon>
        <taxon>Chordata</taxon>
        <taxon>Craniata</taxon>
        <taxon>Vertebrata</taxon>
        <taxon>Euteleostomi</taxon>
        <taxon>Actinopterygii</taxon>
        <taxon>Neopterygii</taxon>
        <taxon>Teleostei</taxon>
        <taxon>Neoteleostei</taxon>
        <taxon>Acanthomorphata</taxon>
        <taxon>Ovalentaria</taxon>
        <taxon>Cichlomorphae</taxon>
        <taxon>Cichliformes</taxon>
        <taxon>Cichlidae</taxon>
        <taxon>African cichlids</taxon>
        <taxon>Pseudocrenilabrinae</taxon>
        <taxon>Haplochromini</taxon>
        <taxon>Astatotilapia</taxon>
    </lineage>
</organism>
<dbReference type="Pfam" id="PF13843">
    <property type="entry name" value="DDE_Tnp_1_7"/>
    <property type="match status" value="1"/>
</dbReference>
<name>A0A3P8Q2F4_ASTCA</name>
<feature type="region of interest" description="Disordered" evidence="1">
    <location>
        <begin position="1"/>
        <end position="55"/>
    </location>
</feature>
<dbReference type="Ensembl" id="ENSACLT00000023736.2">
    <property type="protein sequence ID" value="ENSACLP00000023184.2"/>
    <property type="gene ID" value="ENSACLG00000015699.2"/>
</dbReference>
<proteinExistence type="predicted"/>
<reference evidence="4" key="2">
    <citation type="submission" date="2023-03" db="EMBL/GenBank/DDBJ databases">
        <authorList>
            <consortium name="Wellcome Sanger Institute Data Sharing"/>
        </authorList>
    </citation>
    <scope>NUCLEOTIDE SEQUENCE [LARGE SCALE GENOMIC DNA]</scope>
</reference>
<evidence type="ECO:0000313" key="4">
    <source>
        <dbReference type="Proteomes" id="UP000265100"/>
    </source>
</evidence>